<organism evidence="11 12">
    <name type="scientific">Ramlibacter humi</name>
    <dbReference type="NCBI Taxonomy" id="2530451"/>
    <lineage>
        <taxon>Bacteria</taxon>
        <taxon>Pseudomonadati</taxon>
        <taxon>Pseudomonadota</taxon>
        <taxon>Betaproteobacteria</taxon>
        <taxon>Burkholderiales</taxon>
        <taxon>Comamonadaceae</taxon>
        <taxon>Ramlibacter</taxon>
    </lineage>
</organism>
<dbReference type="PROSITE" id="PS50112">
    <property type="entry name" value="PAS"/>
    <property type="match status" value="1"/>
</dbReference>
<evidence type="ECO:0000256" key="5">
    <source>
        <dbReference type="ARBA" id="ARBA00022741"/>
    </source>
</evidence>
<evidence type="ECO:0000256" key="4">
    <source>
        <dbReference type="ARBA" id="ARBA00022679"/>
    </source>
</evidence>
<evidence type="ECO:0000256" key="7">
    <source>
        <dbReference type="ARBA" id="ARBA00022840"/>
    </source>
</evidence>
<keyword evidence="4" id="KW-0808">Transferase</keyword>
<keyword evidence="3" id="KW-0597">Phosphoprotein</keyword>
<dbReference type="SUPFAM" id="SSF55874">
    <property type="entry name" value="ATPase domain of HSP90 chaperone/DNA topoisomerase II/histidine kinase"/>
    <property type="match status" value="1"/>
</dbReference>
<dbReference type="Gene3D" id="1.10.287.130">
    <property type="match status" value="1"/>
</dbReference>
<dbReference type="Pfam" id="PF00512">
    <property type="entry name" value="HisKA"/>
    <property type="match status" value="1"/>
</dbReference>
<feature type="domain" description="PAS" evidence="10">
    <location>
        <begin position="13"/>
        <end position="83"/>
    </location>
</feature>
<evidence type="ECO:0000256" key="2">
    <source>
        <dbReference type="ARBA" id="ARBA00012438"/>
    </source>
</evidence>
<dbReference type="InterPro" id="IPR004358">
    <property type="entry name" value="Sig_transdc_His_kin-like_C"/>
</dbReference>
<sequence length="366" mass="39394">MHSATAITTAPPFQPEMTDFFASTVDILMSLDPRGNIRYVNPSYERVTGHTPAEVAGNSCLSYVAEPDVRRTIAIIAQGVENDGFENLVRAKDGSFRVVSWRGKPASDGNLCAIGRDVTSQRAADDRRLAGHRLDAVMQLTGGIAHDFKNILASMLGYLEIGMRVTAEERTRTIFKKALDCGRTGTKLVEQMLAAARQQQLKVEKVELGGLLLRMSEALGSAVRPLARVSYELDPLPMFVEIDAAQMQVAITNLCLNSMEAFQGKGGHIALATSPMQVEAGATGRYAGLQPGRYAHLCVQDDGPGMPEAAVARCFEPFYTTRGVTHGRGLGLPFVHGVVAQCGGTTWIDSLPGQGTAVHILLPLKD</sequence>
<dbReference type="GO" id="GO:0006355">
    <property type="term" value="P:regulation of DNA-templated transcription"/>
    <property type="evidence" value="ECO:0007669"/>
    <property type="project" value="InterPro"/>
</dbReference>
<dbReference type="EC" id="2.7.13.3" evidence="2"/>
<keyword evidence="8" id="KW-0902">Two-component regulatory system</keyword>
<comment type="catalytic activity">
    <reaction evidence="1">
        <text>ATP + protein L-histidine = ADP + protein N-phospho-L-histidine.</text>
        <dbReference type="EC" id="2.7.13.3"/>
    </reaction>
</comment>
<evidence type="ECO:0000259" key="9">
    <source>
        <dbReference type="PROSITE" id="PS50109"/>
    </source>
</evidence>
<evidence type="ECO:0000259" key="10">
    <source>
        <dbReference type="PROSITE" id="PS50112"/>
    </source>
</evidence>
<dbReference type="SMART" id="SM00387">
    <property type="entry name" value="HATPase_c"/>
    <property type="match status" value="1"/>
</dbReference>
<gene>
    <name evidence="11" type="ORF">EZ216_01400</name>
</gene>
<dbReference type="InterPro" id="IPR036890">
    <property type="entry name" value="HATPase_C_sf"/>
</dbReference>
<dbReference type="Gene3D" id="3.30.565.10">
    <property type="entry name" value="Histidine kinase-like ATPase, C-terminal domain"/>
    <property type="match status" value="1"/>
</dbReference>
<evidence type="ECO:0000313" key="11">
    <source>
        <dbReference type="EMBL" id="TFZ07847.1"/>
    </source>
</evidence>
<comment type="caution">
    <text evidence="11">The sequence shown here is derived from an EMBL/GenBank/DDBJ whole genome shotgun (WGS) entry which is preliminary data.</text>
</comment>
<dbReference type="SUPFAM" id="SSF47384">
    <property type="entry name" value="Homodimeric domain of signal transducing histidine kinase"/>
    <property type="match status" value="1"/>
</dbReference>
<dbReference type="SMART" id="SM00388">
    <property type="entry name" value="HisKA"/>
    <property type="match status" value="1"/>
</dbReference>
<keyword evidence="5" id="KW-0547">Nucleotide-binding</keyword>
<dbReference type="Pfam" id="PF02518">
    <property type="entry name" value="HATPase_c"/>
    <property type="match status" value="1"/>
</dbReference>
<name>A0A4Z0C833_9BURK</name>
<evidence type="ECO:0000256" key="8">
    <source>
        <dbReference type="ARBA" id="ARBA00023012"/>
    </source>
</evidence>
<keyword evidence="12" id="KW-1185">Reference proteome</keyword>
<dbReference type="OrthoDB" id="9792270at2"/>
<proteinExistence type="predicted"/>
<evidence type="ECO:0000256" key="6">
    <source>
        <dbReference type="ARBA" id="ARBA00022777"/>
    </source>
</evidence>
<dbReference type="AlphaFoldDB" id="A0A4Z0C833"/>
<dbReference type="GO" id="GO:0005524">
    <property type="term" value="F:ATP binding"/>
    <property type="evidence" value="ECO:0007669"/>
    <property type="project" value="UniProtKB-KW"/>
</dbReference>
<evidence type="ECO:0000256" key="3">
    <source>
        <dbReference type="ARBA" id="ARBA00022553"/>
    </source>
</evidence>
<dbReference type="SMART" id="SM00091">
    <property type="entry name" value="PAS"/>
    <property type="match status" value="1"/>
</dbReference>
<evidence type="ECO:0000313" key="12">
    <source>
        <dbReference type="Proteomes" id="UP000297839"/>
    </source>
</evidence>
<dbReference type="InterPro" id="IPR003594">
    <property type="entry name" value="HATPase_dom"/>
</dbReference>
<dbReference type="InterPro" id="IPR005467">
    <property type="entry name" value="His_kinase_dom"/>
</dbReference>
<protein>
    <recommendedName>
        <fullName evidence="2">histidine kinase</fullName>
        <ecNumber evidence="2">2.7.13.3</ecNumber>
    </recommendedName>
</protein>
<dbReference type="CDD" id="cd00130">
    <property type="entry name" value="PAS"/>
    <property type="match status" value="1"/>
</dbReference>
<dbReference type="InterPro" id="IPR000014">
    <property type="entry name" value="PAS"/>
</dbReference>
<dbReference type="CDD" id="cd00082">
    <property type="entry name" value="HisKA"/>
    <property type="match status" value="1"/>
</dbReference>
<dbReference type="Pfam" id="PF00989">
    <property type="entry name" value="PAS"/>
    <property type="match status" value="1"/>
</dbReference>
<dbReference type="SUPFAM" id="SSF55785">
    <property type="entry name" value="PYP-like sensor domain (PAS domain)"/>
    <property type="match status" value="1"/>
</dbReference>
<dbReference type="PANTHER" id="PTHR43065:SF49">
    <property type="entry name" value="HISTIDINE KINASE"/>
    <property type="match status" value="1"/>
</dbReference>
<dbReference type="InterPro" id="IPR003661">
    <property type="entry name" value="HisK_dim/P_dom"/>
</dbReference>
<feature type="domain" description="Histidine kinase" evidence="9">
    <location>
        <begin position="143"/>
        <end position="366"/>
    </location>
</feature>
<dbReference type="GO" id="GO:0000155">
    <property type="term" value="F:phosphorelay sensor kinase activity"/>
    <property type="evidence" value="ECO:0007669"/>
    <property type="project" value="InterPro"/>
</dbReference>
<dbReference type="InterPro" id="IPR035965">
    <property type="entry name" value="PAS-like_dom_sf"/>
</dbReference>
<keyword evidence="6" id="KW-0418">Kinase</keyword>
<dbReference type="PRINTS" id="PR00344">
    <property type="entry name" value="BCTRLSENSOR"/>
</dbReference>
<dbReference type="EMBL" id="SMLK01000001">
    <property type="protein sequence ID" value="TFZ07847.1"/>
    <property type="molecule type" value="Genomic_DNA"/>
</dbReference>
<dbReference type="PANTHER" id="PTHR43065">
    <property type="entry name" value="SENSOR HISTIDINE KINASE"/>
    <property type="match status" value="1"/>
</dbReference>
<dbReference type="InterPro" id="IPR013767">
    <property type="entry name" value="PAS_fold"/>
</dbReference>
<keyword evidence="7" id="KW-0067">ATP-binding</keyword>
<evidence type="ECO:0000256" key="1">
    <source>
        <dbReference type="ARBA" id="ARBA00000085"/>
    </source>
</evidence>
<dbReference type="Proteomes" id="UP000297839">
    <property type="component" value="Unassembled WGS sequence"/>
</dbReference>
<dbReference type="InterPro" id="IPR036097">
    <property type="entry name" value="HisK_dim/P_sf"/>
</dbReference>
<reference evidence="11 12" key="1">
    <citation type="submission" date="2019-03" db="EMBL/GenBank/DDBJ databases">
        <title>Ramlibacter sp. 18x22-1, whole genome shotgun sequence.</title>
        <authorList>
            <person name="Zhang X."/>
            <person name="Feng G."/>
            <person name="Zhu H."/>
        </authorList>
    </citation>
    <scope>NUCLEOTIDE SEQUENCE [LARGE SCALE GENOMIC DNA]</scope>
    <source>
        <strain evidence="11 12">18x22-1</strain>
    </source>
</reference>
<accession>A0A4Z0C833</accession>
<dbReference type="RefSeq" id="WP_135247785.1">
    <property type="nucleotide sequence ID" value="NZ_SMLK01000001.1"/>
</dbReference>
<dbReference type="Gene3D" id="3.30.450.20">
    <property type="entry name" value="PAS domain"/>
    <property type="match status" value="1"/>
</dbReference>
<dbReference type="NCBIfam" id="TIGR00229">
    <property type="entry name" value="sensory_box"/>
    <property type="match status" value="1"/>
</dbReference>
<dbReference type="PROSITE" id="PS50109">
    <property type="entry name" value="HIS_KIN"/>
    <property type="match status" value="1"/>
</dbReference>